<organism evidence="1 2">
    <name type="scientific">Rhodanobacter terrae</name>
    <dbReference type="NCBI Taxonomy" id="418647"/>
    <lineage>
        <taxon>Bacteria</taxon>
        <taxon>Pseudomonadati</taxon>
        <taxon>Pseudomonadota</taxon>
        <taxon>Gammaproteobacteria</taxon>
        <taxon>Lysobacterales</taxon>
        <taxon>Rhodanobacteraceae</taxon>
        <taxon>Rhodanobacter</taxon>
    </lineage>
</organism>
<evidence type="ECO:0000313" key="2">
    <source>
        <dbReference type="Proteomes" id="UP001596111"/>
    </source>
</evidence>
<reference evidence="2" key="1">
    <citation type="journal article" date="2019" name="Int. J. Syst. Evol. Microbiol.">
        <title>The Global Catalogue of Microorganisms (GCM) 10K type strain sequencing project: providing services to taxonomists for standard genome sequencing and annotation.</title>
        <authorList>
            <consortium name="The Broad Institute Genomics Platform"/>
            <consortium name="The Broad Institute Genome Sequencing Center for Infectious Disease"/>
            <person name="Wu L."/>
            <person name="Ma J."/>
        </authorList>
    </citation>
    <scope>NUCLEOTIDE SEQUENCE [LARGE SCALE GENOMIC DNA]</scope>
    <source>
        <strain evidence="2">CGMCC 1.13587</strain>
    </source>
</reference>
<proteinExistence type="predicted"/>
<gene>
    <name evidence="1" type="ORF">ACFPPB_13645</name>
</gene>
<dbReference type="InterPro" id="IPR017467">
    <property type="entry name" value="CHP03016_PEP-CTERM"/>
</dbReference>
<dbReference type="NCBIfam" id="TIGR03016">
    <property type="entry name" value="pepcterm_hypo_1"/>
    <property type="match status" value="1"/>
</dbReference>
<accession>A0ABW0SYP6</accession>
<evidence type="ECO:0000313" key="1">
    <source>
        <dbReference type="EMBL" id="MFC5582162.1"/>
    </source>
</evidence>
<comment type="caution">
    <text evidence="1">The sequence shown here is derived from an EMBL/GenBank/DDBJ whole genome shotgun (WGS) entry which is preliminary data.</text>
</comment>
<dbReference type="EMBL" id="JBHSNG010000015">
    <property type="protein sequence ID" value="MFC5582162.1"/>
    <property type="molecule type" value="Genomic_DNA"/>
</dbReference>
<protein>
    <submittedName>
        <fullName evidence="1">TIGR03016 family PEP-CTERM system-associated outer membrane protein</fullName>
    </submittedName>
</protein>
<keyword evidence="2" id="KW-1185">Reference proteome</keyword>
<sequence length="550" mass="60939">MCRAIPLVHSALRKQSQPCGLVQSIPDLQIIDTRPRYRLSLPLVLLSSAILSHWWAPASAQEIPPMGPTTPMAAPDQPAGNSNVPIGTIRQPTLADPGWVAGITLGELYTDNLKLAASSMPKQSSWITQIQPFLKAAYSGPHFSGLVDYRLTGYLYAGQSRYNQLTQNLSAQGTLTILPQHFFVDSTALYGREVINNQLSAAPGSFFLNNNSANVAIWTLSPYWIQDLGNVGTASLRYSYGRVLYNTRGIPAQNASLLYGIPNITSNALQFSLASPKDESWGWNLGYSDQRIEPDFGRSRDYAVAKLGGYVEVSDNTRLLADARKESDFLPDGTVDKLGASFWDAGFAWANGLYRLKAMVGHRFYGRTYEFSWVRTAALLTTTLSYVEQPTDINQQLLGQNPGQVITSSIGYSSLPSLGVSQVYLMKRATASADYEMPTGGLRVTLYDERRTYLTLNNRQEKVANANLDWQFNIGPSTTLTPTLGWQRYQFQDGEIRYNNYEQLALVHQFNPRNFASLRLRHDSSNVHSALAGAQGYGANVIFLQCTHLF</sequence>
<name>A0ABW0SYP6_9GAMM</name>
<dbReference type="Proteomes" id="UP001596111">
    <property type="component" value="Unassembled WGS sequence"/>
</dbReference>
<dbReference type="RefSeq" id="WP_377327989.1">
    <property type="nucleotide sequence ID" value="NZ_JBHSNG010000015.1"/>
</dbReference>